<keyword evidence="3" id="KW-1185">Reference proteome</keyword>
<feature type="domain" description="DUF6602" evidence="1">
    <location>
        <begin position="36"/>
        <end position="134"/>
    </location>
</feature>
<dbReference type="CDD" id="cd21173">
    <property type="entry name" value="NucC-like"/>
    <property type="match status" value="1"/>
</dbReference>
<dbReference type="Pfam" id="PF20247">
    <property type="entry name" value="DUF6602"/>
    <property type="match status" value="1"/>
</dbReference>
<reference evidence="2" key="1">
    <citation type="submission" date="2024-01" db="EMBL/GenBank/DDBJ databases">
        <title>Unpublished Manusciprt.</title>
        <authorList>
            <person name="Duman M."/>
            <person name="Valdes E.G."/>
            <person name="Ajmi N."/>
            <person name="Altun S."/>
            <person name="Saticioglu I.B."/>
        </authorList>
    </citation>
    <scope>NUCLEOTIDE SEQUENCE</scope>
    <source>
        <strain evidence="2">137P</strain>
    </source>
</reference>
<sequence length="323" mass="36805">MNAKMLRRSDLTGFAALLGESFSSRLDLLAQIIKGAHYPSLGSYKERILSETIRNYLPRSLEVGTGFVLFPHEDDQPHEYFDPLNQSAFAISRQCDILIFDANMYPPVFRDKDFVVLRPESVRAVIEVKGSLTIAEANGVVDGFIDFGRKWKETQRFYKSHHVPGNLESPTLLAMGWSIYERDGRAVTNPAKIRAAIAKRYSEAVTVEDLDHFPLLNSMMIYNESLIKLCYFSTAVGDDQDFTRMGLGWYSQDGRFARVASTGELYRDKDRTVAWLLAELHLTLGLDNFNRFFSYLDEAKSGERLPYKYDGYNLGWDDVGVIK</sequence>
<gene>
    <name evidence="2" type="ORF">V0R62_17560</name>
</gene>
<accession>A0ABU7HDT7</accession>
<dbReference type="RefSeq" id="WP_330104633.1">
    <property type="nucleotide sequence ID" value="NZ_JAZDCT010000024.1"/>
</dbReference>
<organism evidence="2 3">
    <name type="scientific">Pseudomonas carassii</name>
    <dbReference type="NCBI Taxonomy" id="3115855"/>
    <lineage>
        <taxon>Bacteria</taxon>
        <taxon>Pseudomonadati</taxon>
        <taxon>Pseudomonadota</taxon>
        <taxon>Gammaproteobacteria</taxon>
        <taxon>Pseudomonadales</taxon>
        <taxon>Pseudomonadaceae</taxon>
        <taxon>Pseudomonas</taxon>
    </lineage>
</organism>
<name>A0ABU7HDT7_9PSED</name>
<dbReference type="EMBL" id="JAZDCT010000024">
    <property type="protein sequence ID" value="MEE1889473.1"/>
    <property type="molecule type" value="Genomic_DNA"/>
</dbReference>
<evidence type="ECO:0000313" key="3">
    <source>
        <dbReference type="Proteomes" id="UP001354227"/>
    </source>
</evidence>
<proteinExistence type="predicted"/>
<dbReference type="Proteomes" id="UP001354227">
    <property type="component" value="Unassembled WGS sequence"/>
</dbReference>
<evidence type="ECO:0000259" key="1">
    <source>
        <dbReference type="Pfam" id="PF20247"/>
    </source>
</evidence>
<protein>
    <submittedName>
        <fullName evidence="2">DUF6602 domain-containing protein</fullName>
    </submittedName>
</protein>
<evidence type="ECO:0000313" key="2">
    <source>
        <dbReference type="EMBL" id="MEE1889473.1"/>
    </source>
</evidence>
<dbReference type="InterPro" id="IPR046537">
    <property type="entry name" value="DUF6602"/>
</dbReference>
<comment type="caution">
    <text evidence="2">The sequence shown here is derived from an EMBL/GenBank/DDBJ whole genome shotgun (WGS) entry which is preliminary data.</text>
</comment>